<name>A0A9D4Y032_PEA</name>
<dbReference type="PANTHER" id="PTHR33710:SF80">
    <property type="entry name" value="ENDONUCLEASE_EXONUCLEASE_PHOSPHATASE"/>
    <property type="match status" value="1"/>
</dbReference>
<proteinExistence type="predicted"/>
<protein>
    <submittedName>
        <fullName evidence="1">Uncharacterized protein</fullName>
    </submittedName>
</protein>
<sequence>MSMLDRLSRPRMRYPAEGDYFTWLNKHSDNVIYSRIDHALANDEWYQKYANVNLDILAPSIFDHSFLFLQNPDTTRQRRQYHLNFLNNVVKSPNFLEKINHCRRVLIHGSPMFVLWRKLIRTQFTIRQLSKPVIGAFVSLKNARLLLVETQELLMNDKENLDLIQKVKMLTSGVFKWSTIEE</sequence>
<dbReference type="Gramene" id="Psat03G0433500-T1">
    <property type="protein sequence ID" value="KAI5429717.1"/>
    <property type="gene ID" value="KIW84_034335"/>
</dbReference>
<organism evidence="1 2">
    <name type="scientific">Pisum sativum</name>
    <name type="common">Garden pea</name>
    <name type="synonym">Lathyrus oleraceus</name>
    <dbReference type="NCBI Taxonomy" id="3888"/>
    <lineage>
        <taxon>Eukaryota</taxon>
        <taxon>Viridiplantae</taxon>
        <taxon>Streptophyta</taxon>
        <taxon>Embryophyta</taxon>
        <taxon>Tracheophyta</taxon>
        <taxon>Spermatophyta</taxon>
        <taxon>Magnoliopsida</taxon>
        <taxon>eudicotyledons</taxon>
        <taxon>Gunneridae</taxon>
        <taxon>Pentapetalae</taxon>
        <taxon>rosids</taxon>
        <taxon>fabids</taxon>
        <taxon>Fabales</taxon>
        <taxon>Fabaceae</taxon>
        <taxon>Papilionoideae</taxon>
        <taxon>50 kb inversion clade</taxon>
        <taxon>NPAAA clade</taxon>
        <taxon>Hologalegina</taxon>
        <taxon>IRL clade</taxon>
        <taxon>Fabeae</taxon>
        <taxon>Lathyrus</taxon>
    </lineage>
</organism>
<reference evidence="1 2" key="1">
    <citation type="journal article" date="2022" name="Nat. Genet.">
        <title>Improved pea reference genome and pan-genome highlight genomic features and evolutionary characteristics.</title>
        <authorList>
            <person name="Yang T."/>
            <person name="Liu R."/>
            <person name="Luo Y."/>
            <person name="Hu S."/>
            <person name="Wang D."/>
            <person name="Wang C."/>
            <person name="Pandey M.K."/>
            <person name="Ge S."/>
            <person name="Xu Q."/>
            <person name="Li N."/>
            <person name="Li G."/>
            <person name="Huang Y."/>
            <person name="Saxena R.K."/>
            <person name="Ji Y."/>
            <person name="Li M."/>
            <person name="Yan X."/>
            <person name="He Y."/>
            <person name="Liu Y."/>
            <person name="Wang X."/>
            <person name="Xiang C."/>
            <person name="Varshney R.K."/>
            <person name="Ding H."/>
            <person name="Gao S."/>
            <person name="Zong X."/>
        </authorList>
    </citation>
    <scope>NUCLEOTIDE SEQUENCE [LARGE SCALE GENOMIC DNA]</scope>
    <source>
        <strain evidence="1 2">cv. Zhongwan 6</strain>
    </source>
</reference>
<gene>
    <name evidence="1" type="ORF">KIW84_034335</name>
</gene>
<dbReference type="PANTHER" id="PTHR33710">
    <property type="entry name" value="BNAC02G09200D PROTEIN"/>
    <property type="match status" value="1"/>
</dbReference>
<dbReference type="Proteomes" id="UP001058974">
    <property type="component" value="Chromosome 3"/>
</dbReference>
<dbReference type="EMBL" id="JAMSHJ010000003">
    <property type="protein sequence ID" value="KAI5429717.1"/>
    <property type="molecule type" value="Genomic_DNA"/>
</dbReference>
<evidence type="ECO:0000313" key="2">
    <source>
        <dbReference type="Proteomes" id="UP001058974"/>
    </source>
</evidence>
<dbReference type="AlphaFoldDB" id="A0A9D4Y032"/>
<comment type="caution">
    <text evidence="1">The sequence shown here is derived from an EMBL/GenBank/DDBJ whole genome shotgun (WGS) entry which is preliminary data.</text>
</comment>
<keyword evidence="2" id="KW-1185">Reference proteome</keyword>
<accession>A0A9D4Y032</accession>
<evidence type="ECO:0000313" key="1">
    <source>
        <dbReference type="EMBL" id="KAI5429717.1"/>
    </source>
</evidence>